<evidence type="ECO:0000313" key="9">
    <source>
        <dbReference type="EMBL" id="KAG5567413.1"/>
    </source>
</evidence>
<keyword evidence="10" id="KW-1185">Reference proteome</keyword>
<keyword evidence="3 6" id="KW-0758">Storage protein</keyword>
<evidence type="ECO:0000256" key="7">
    <source>
        <dbReference type="SAM" id="MobiDB-lite"/>
    </source>
</evidence>
<comment type="function">
    <text evidence="6">Seed storage protein.</text>
</comment>
<dbReference type="FunFam" id="2.60.120.10:FF:000073">
    <property type="entry name" value="Glycinin G1"/>
    <property type="match status" value="1"/>
</dbReference>
<accession>A0AAV6LQG4</accession>
<keyword evidence="4 6" id="KW-0708">Seed storage protein</keyword>
<feature type="domain" description="Cupin type-1" evidence="8">
    <location>
        <begin position="55"/>
        <end position="264"/>
    </location>
</feature>
<dbReference type="InterPro" id="IPR050253">
    <property type="entry name" value="Seed_Storage-Functional"/>
</dbReference>
<feature type="region of interest" description="Disordered" evidence="7">
    <location>
        <begin position="195"/>
        <end position="244"/>
    </location>
</feature>
<feature type="compositionally biased region" description="Basic and acidic residues" evidence="7">
    <location>
        <begin position="227"/>
        <end position="236"/>
    </location>
</feature>
<dbReference type="CDD" id="cd02243">
    <property type="entry name" value="cupin_11S_legumin_C"/>
    <property type="match status" value="1"/>
</dbReference>
<reference evidence="9" key="1">
    <citation type="submission" date="2020-08" db="EMBL/GenBank/DDBJ databases">
        <title>Plant Genome Project.</title>
        <authorList>
            <person name="Zhang R.-G."/>
        </authorList>
    </citation>
    <scope>NUCLEOTIDE SEQUENCE</scope>
    <source>
        <strain evidence="9">WSP0</strain>
        <tissue evidence="9">Leaf</tissue>
    </source>
</reference>
<dbReference type="PANTHER" id="PTHR31189:SF48">
    <property type="entry name" value="LEGUMIN B"/>
    <property type="match status" value="1"/>
</dbReference>
<evidence type="ECO:0000256" key="5">
    <source>
        <dbReference type="ARBA" id="ARBA00023157"/>
    </source>
</evidence>
<dbReference type="PANTHER" id="PTHR31189">
    <property type="entry name" value="OS03G0336100 PROTEIN-RELATED"/>
    <property type="match status" value="1"/>
</dbReference>
<keyword evidence="2 6" id="KW-0732">Signal</keyword>
<dbReference type="InterPro" id="IPR006044">
    <property type="entry name" value="11S_seedstore_pln"/>
</dbReference>
<feature type="domain" description="Cupin type-1" evidence="8">
    <location>
        <begin position="322"/>
        <end position="471"/>
    </location>
</feature>
<dbReference type="Gene3D" id="2.60.120.10">
    <property type="entry name" value="Jelly Rolls"/>
    <property type="match status" value="2"/>
</dbReference>
<dbReference type="Pfam" id="PF00190">
    <property type="entry name" value="Cupin_1"/>
    <property type="match status" value="2"/>
</dbReference>
<comment type="subunit">
    <text evidence="6">Hexamer; each subunit is composed of an acidic and a basic chain derived from a single precursor and linked by a disulfide bond.</text>
</comment>
<dbReference type="PRINTS" id="PR00439">
    <property type="entry name" value="11SGLOBULIN"/>
</dbReference>
<organism evidence="9 10">
    <name type="scientific">Rhododendron griersonianum</name>
    <dbReference type="NCBI Taxonomy" id="479676"/>
    <lineage>
        <taxon>Eukaryota</taxon>
        <taxon>Viridiplantae</taxon>
        <taxon>Streptophyta</taxon>
        <taxon>Embryophyta</taxon>
        <taxon>Tracheophyta</taxon>
        <taxon>Spermatophyta</taxon>
        <taxon>Magnoliopsida</taxon>
        <taxon>eudicotyledons</taxon>
        <taxon>Gunneridae</taxon>
        <taxon>Pentapetalae</taxon>
        <taxon>asterids</taxon>
        <taxon>Ericales</taxon>
        <taxon>Ericaceae</taxon>
        <taxon>Ericoideae</taxon>
        <taxon>Rhodoreae</taxon>
        <taxon>Rhododendron</taxon>
    </lineage>
</organism>
<dbReference type="FunFam" id="2.60.120.10:FF:000124">
    <property type="entry name" value="Glycinin G5"/>
    <property type="match status" value="1"/>
</dbReference>
<evidence type="ECO:0000256" key="2">
    <source>
        <dbReference type="ARBA" id="ARBA00022729"/>
    </source>
</evidence>
<dbReference type="InterPro" id="IPR011051">
    <property type="entry name" value="RmlC_Cupin_sf"/>
</dbReference>
<evidence type="ECO:0000313" key="10">
    <source>
        <dbReference type="Proteomes" id="UP000823749"/>
    </source>
</evidence>
<feature type="compositionally biased region" description="Basic and acidic residues" evidence="7">
    <location>
        <begin position="140"/>
        <end position="150"/>
    </location>
</feature>
<dbReference type="SMART" id="SM00835">
    <property type="entry name" value="Cupin_1"/>
    <property type="match status" value="2"/>
</dbReference>
<evidence type="ECO:0000256" key="1">
    <source>
        <dbReference type="ARBA" id="ARBA00007178"/>
    </source>
</evidence>
<dbReference type="Proteomes" id="UP000823749">
    <property type="component" value="Chromosome 1"/>
</dbReference>
<sequence length="496" mass="56292">MAKLSMLSVFLCFLVLFHCSVAYGQQGSRRGQRSPFGEQGQHGQRRQGDCQLNNLNAQEPQHRLQAEAGVTEFWDFDNDQFRCAGVAACRNIIQPRGLFLPAYTNAPTLIYILQGRGIQGVMMSGCPETYQSSQQQSEGGGRREGGGQRFRDQHQKIRRFREGDVIALPAGVAHWCYNDGDSELVAVIMEDTGNHQNQLDNNPRKFFLAGNPQQQGQGQGQQQQQRETFRRREGRQEQNFGNVFSGFDPEVLAEAFGVDRETARKLQGQDDNRGHIIRVEGDLQILRPSRRREEQEEEERGREYGRRANGLEETICSARLVENINDPSRADFFNPRAGRLTTLNNFNLPILNFLRLSAEKGVLYRDAFMPPHYRLNAHCVLYATRGEAQMQIVDNRGQSVFNDRIREGQMVVVPQNFVVSKQAGNEGFEWVALKTHENAMFSTLAGRTSALRAMPVDVVANAYQISRDEARRLKMNREETILMEPRQAGRIRSVVA</sequence>
<dbReference type="CDD" id="cd02242">
    <property type="entry name" value="cupin_11S_legumin_N"/>
    <property type="match status" value="1"/>
</dbReference>
<evidence type="ECO:0000259" key="8">
    <source>
        <dbReference type="SMART" id="SM00835"/>
    </source>
</evidence>
<comment type="similarity">
    <text evidence="1 6">Belongs to the 11S seed storage protein (globulins) family.</text>
</comment>
<feature type="region of interest" description="Disordered" evidence="7">
    <location>
        <begin position="129"/>
        <end position="150"/>
    </location>
</feature>
<feature type="chain" id="PRO_5043105519" description="Cupin type-1 domain-containing protein" evidence="6">
    <location>
        <begin position="25"/>
        <end position="496"/>
    </location>
</feature>
<dbReference type="GO" id="GO:0045735">
    <property type="term" value="F:nutrient reservoir activity"/>
    <property type="evidence" value="ECO:0007669"/>
    <property type="project" value="UniProtKB-KW"/>
</dbReference>
<feature type="region of interest" description="Disordered" evidence="7">
    <location>
        <begin position="27"/>
        <end position="47"/>
    </location>
</feature>
<dbReference type="AlphaFoldDB" id="A0AAV6LQG4"/>
<feature type="compositionally biased region" description="Low complexity" evidence="7">
    <location>
        <begin position="213"/>
        <end position="226"/>
    </location>
</feature>
<evidence type="ECO:0000256" key="6">
    <source>
        <dbReference type="RuleBase" id="RU003681"/>
    </source>
</evidence>
<name>A0AAV6LQG4_9ERIC</name>
<feature type="signal peptide" evidence="6">
    <location>
        <begin position="1"/>
        <end position="24"/>
    </location>
</feature>
<protein>
    <recommendedName>
        <fullName evidence="8">Cupin type-1 domain-containing protein</fullName>
    </recommendedName>
</protein>
<evidence type="ECO:0000256" key="4">
    <source>
        <dbReference type="ARBA" id="ARBA00023129"/>
    </source>
</evidence>
<comment type="caution">
    <text evidence="9">The sequence shown here is derived from an EMBL/GenBank/DDBJ whole genome shotgun (WGS) entry which is preliminary data.</text>
</comment>
<evidence type="ECO:0000256" key="3">
    <source>
        <dbReference type="ARBA" id="ARBA00022761"/>
    </source>
</evidence>
<dbReference type="InterPro" id="IPR006045">
    <property type="entry name" value="Cupin_1"/>
</dbReference>
<proteinExistence type="inferred from homology"/>
<gene>
    <name evidence="9" type="ORF">RHGRI_002831</name>
</gene>
<dbReference type="InterPro" id="IPR014710">
    <property type="entry name" value="RmlC-like_jellyroll"/>
</dbReference>
<keyword evidence="5 6" id="KW-1015">Disulfide bond</keyword>
<dbReference type="PROSITE" id="PS00305">
    <property type="entry name" value="11S_SEED_STORAGE"/>
    <property type="match status" value="1"/>
</dbReference>
<dbReference type="EMBL" id="JACTNZ010000001">
    <property type="protein sequence ID" value="KAG5567413.1"/>
    <property type="molecule type" value="Genomic_DNA"/>
</dbReference>
<dbReference type="SUPFAM" id="SSF51182">
    <property type="entry name" value="RmlC-like cupins"/>
    <property type="match status" value="1"/>
</dbReference>
<dbReference type="InterPro" id="IPR022379">
    <property type="entry name" value="11S_seedstore_CS"/>
</dbReference>